<gene>
    <name evidence="1" type="ORF">BV25DRAFT_1872330</name>
</gene>
<reference evidence="1" key="1">
    <citation type="submission" date="2021-03" db="EMBL/GenBank/DDBJ databases">
        <authorList>
            <consortium name="DOE Joint Genome Institute"/>
            <person name="Ahrendt S."/>
            <person name="Looney B.P."/>
            <person name="Miyauchi S."/>
            <person name="Morin E."/>
            <person name="Drula E."/>
            <person name="Courty P.E."/>
            <person name="Chicoki N."/>
            <person name="Fauchery L."/>
            <person name="Kohler A."/>
            <person name="Kuo A."/>
            <person name="Labutti K."/>
            <person name="Pangilinan J."/>
            <person name="Lipzen A."/>
            <person name="Riley R."/>
            <person name="Andreopoulos W."/>
            <person name="He G."/>
            <person name="Johnson J."/>
            <person name="Barry K.W."/>
            <person name="Grigoriev I.V."/>
            <person name="Nagy L."/>
            <person name="Hibbett D."/>
            <person name="Henrissat B."/>
            <person name="Matheny P.B."/>
            <person name="Labbe J."/>
            <person name="Martin F."/>
        </authorList>
    </citation>
    <scope>NUCLEOTIDE SEQUENCE</scope>
    <source>
        <strain evidence="1">HHB10654</strain>
    </source>
</reference>
<organism evidence="1 2">
    <name type="scientific">Artomyces pyxidatus</name>
    <dbReference type="NCBI Taxonomy" id="48021"/>
    <lineage>
        <taxon>Eukaryota</taxon>
        <taxon>Fungi</taxon>
        <taxon>Dikarya</taxon>
        <taxon>Basidiomycota</taxon>
        <taxon>Agaricomycotina</taxon>
        <taxon>Agaricomycetes</taxon>
        <taxon>Russulales</taxon>
        <taxon>Auriscalpiaceae</taxon>
        <taxon>Artomyces</taxon>
    </lineage>
</organism>
<sequence length="505" mass="54736">MKVDPSLAFLCSAYLRGVFASIGPVADLPIVNKILSPDGFQRSTVLAGGTFPGPNIKGHNGDTFRINVIDLLADTSMDVATSVHWHGIDQHKCNAYDGAAFSFEYTFGVHDQAGTFWYHSHFSNQYCGGLRGPLIVYDLNDPFAHLYDVDDDTTVIMLADWYHYLSHDAPAVPAFNSTLIKGLGQYAGGPPSALSIVNVEQGKRYCFRLVSISCYPNFTFTIDNHQMTIIEVDGSNVQPLLVDQIRIFAAQRYSVIVTANRPVGNYWIRSLPNVPGASTDDGINAAILRYKGASTVDPSTIQTGGSLPLVESNRLIRSLPEASALKLLILQPGEQIPGGADININLTVLLNAARTQFLVNNVTFQPPTALLPSDLLHKGSIYGLQPNKSVEIVIPGGVLGCPHPLHLHGHSFHVVLVAGKSSYNFDDPGLRDTVNTGAAGEVTIRFSTDNPGPWFIHRHIDLHLSAAFAAVMAEDVGEVPGVGWTSGKTHAWGQLWPAYNQFVGR</sequence>
<reference evidence="1" key="2">
    <citation type="journal article" date="2022" name="New Phytol.">
        <title>Evolutionary transition to the ectomycorrhizal habit in the genomes of a hyperdiverse lineage of mushroom-forming fungi.</title>
        <authorList>
            <person name="Looney B."/>
            <person name="Miyauchi S."/>
            <person name="Morin E."/>
            <person name="Drula E."/>
            <person name="Courty P.E."/>
            <person name="Kohler A."/>
            <person name="Kuo A."/>
            <person name="LaButti K."/>
            <person name="Pangilinan J."/>
            <person name="Lipzen A."/>
            <person name="Riley R."/>
            <person name="Andreopoulos W."/>
            <person name="He G."/>
            <person name="Johnson J."/>
            <person name="Nolan M."/>
            <person name="Tritt A."/>
            <person name="Barry K.W."/>
            <person name="Grigoriev I.V."/>
            <person name="Nagy L.G."/>
            <person name="Hibbett D."/>
            <person name="Henrissat B."/>
            <person name="Matheny P.B."/>
            <person name="Labbe J."/>
            <person name="Martin F.M."/>
        </authorList>
    </citation>
    <scope>NUCLEOTIDE SEQUENCE</scope>
    <source>
        <strain evidence="1">HHB10654</strain>
    </source>
</reference>
<dbReference type="EMBL" id="MU277243">
    <property type="protein sequence ID" value="KAI0057756.1"/>
    <property type="molecule type" value="Genomic_DNA"/>
</dbReference>
<name>A0ACB8SPU2_9AGAM</name>
<keyword evidence="2" id="KW-1185">Reference proteome</keyword>
<proteinExistence type="predicted"/>
<accession>A0ACB8SPU2</accession>
<comment type="caution">
    <text evidence="1">The sequence shown here is derived from an EMBL/GenBank/DDBJ whole genome shotgun (WGS) entry which is preliminary data.</text>
</comment>
<dbReference type="Proteomes" id="UP000814140">
    <property type="component" value="Unassembled WGS sequence"/>
</dbReference>
<evidence type="ECO:0000313" key="1">
    <source>
        <dbReference type="EMBL" id="KAI0057756.1"/>
    </source>
</evidence>
<evidence type="ECO:0000313" key="2">
    <source>
        <dbReference type="Proteomes" id="UP000814140"/>
    </source>
</evidence>
<protein>
    <submittedName>
        <fullName evidence="1">Laccase</fullName>
    </submittedName>
</protein>